<protein>
    <submittedName>
        <fullName evidence="7">Sigma-70 family RNA polymerase sigma factor</fullName>
    </submittedName>
</protein>
<dbReference type="SUPFAM" id="SSF88659">
    <property type="entry name" value="Sigma3 and sigma4 domains of RNA polymerase sigma factors"/>
    <property type="match status" value="1"/>
</dbReference>
<proteinExistence type="inferred from homology"/>
<keyword evidence="3" id="KW-0731">Sigma factor</keyword>
<dbReference type="OrthoDB" id="2409277at2"/>
<dbReference type="Gene3D" id="1.10.10.10">
    <property type="entry name" value="Winged helix-like DNA-binding domain superfamily/Winged helix DNA-binding domain"/>
    <property type="match status" value="1"/>
</dbReference>
<keyword evidence="2" id="KW-0805">Transcription regulation</keyword>
<dbReference type="AlphaFoldDB" id="A0A2T4SAP9"/>
<sequence>MLQRICQPESTTILNNTLDDANALIELLDKMQPYIWKSLNHFSIHPNDKEDLQQEILFKVFKALSQFDFSKETPLAHYVNRIIKNTKNDYIRKKLINLKRQKLLENEFLITEQMLRQQHTIDGIVLRKEIVSTLYQNIDKLTELEQTIIRYVLKDYKPCEIATILCVDVKVVYNTIHRCKIKLRHFLK</sequence>
<dbReference type="EMBL" id="PZHR01000028">
    <property type="protein sequence ID" value="PTK59125.1"/>
    <property type="molecule type" value="Genomic_DNA"/>
</dbReference>
<dbReference type="Pfam" id="PF04542">
    <property type="entry name" value="Sigma70_r2"/>
    <property type="match status" value="1"/>
</dbReference>
<evidence type="ECO:0000256" key="1">
    <source>
        <dbReference type="ARBA" id="ARBA00010641"/>
    </source>
</evidence>
<gene>
    <name evidence="7" type="ORF">BUZ61_06790</name>
</gene>
<dbReference type="Gene3D" id="1.10.1740.10">
    <property type="match status" value="1"/>
</dbReference>
<dbReference type="Proteomes" id="UP000240400">
    <property type="component" value="Unassembled WGS sequence"/>
</dbReference>
<evidence type="ECO:0000256" key="5">
    <source>
        <dbReference type="ARBA" id="ARBA00023163"/>
    </source>
</evidence>
<comment type="similarity">
    <text evidence="1">Belongs to the sigma-70 factor family. ECF subfamily.</text>
</comment>
<evidence type="ECO:0000256" key="2">
    <source>
        <dbReference type="ARBA" id="ARBA00023015"/>
    </source>
</evidence>
<dbReference type="SUPFAM" id="SSF88946">
    <property type="entry name" value="Sigma2 domain of RNA polymerase sigma factors"/>
    <property type="match status" value="1"/>
</dbReference>
<evidence type="ECO:0000313" key="8">
    <source>
        <dbReference type="Proteomes" id="UP000240400"/>
    </source>
</evidence>
<dbReference type="GO" id="GO:0003677">
    <property type="term" value="F:DNA binding"/>
    <property type="evidence" value="ECO:0007669"/>
    <property type="project" value="UniProtKB-KW"/>
</dbReference>
<dbReference type="NCBIfam" id="TIGR02937">
    <property type="entry name" value="sigma70-ECF"/>
    <property type="match status" value="1"/>
</dbReference>
<dbReference type="InterPro" id="IPR013324">
    <property type="entry name" value="RNA_pol_sigma_r3/r4-like"/>
</dbReference>
<evidence type="ECO:0000256" key="4">
    <source>
        <dbReference type="ARBA" id="ARBA00023125"/>
    </source>
</evidence>
<dbReference type="InterPro" id="IPR036388">
    <property type="entry name" value="WH-like_DNA-bd_sf"/>
</dbReference>
<evidence type="ECO:0000313" key="7">
    <source>
        <dbReference type="EMBL" id="PTK59125.1"/>
    </source>
</evidence>
<keyword evidence="5" id="KW-0804">Transcription</keyword>
<comment type="caution">
    <text evidence="7">The sequence shown here is derived from an EMBL/GenBank/DDBJ whole genome shotgun (WGS) entry which is preliminary data.</text>
</comment>
<dbReference type="PANTHER" id="PTHR43133">
    <property type="entry name" value="RNA POLYMERASE ECF-TYPE SIGMA FACTO"/>
    <property type="match status" value="1"/>
</dbReference>
<dbReference type="InterPro" id="IPR039425">
    <property type="entry name" value="RNA_pol_sigma-70-like"/>
</dbReference>
<organism evidence="7 8">
    <name type="scientific">Staphylococcus nepalensis</name>
    <dbReference type="NCBI Taxonomy" id="214473"/>
    <lineage>
        <taxon>Bacteria</taxon>
        <taxon>Bacillati</taxon>
        <taxon>Bacillota</taxon>
        <taxon>Bacilli</taxon>
        <taxon>Bacillales</taxon>
        <taxon>Staphylococcaceae</taxon>
        <taxon>Staphylococcus</taxon>
    </lineage>
</organism>
<dbReference type="RefSeq" id="WP_107644208.1">
    <property type="nucleotide sequence ID" value="NZ_PZHR01000028.1"/>
</dbReference>
<dbReference type="PANTHER" id="PTHR43133:SF8">
    <property type="entry name" value="RNA POLYMERASE SIGMA FACTOR HI_1459-RELATED"/>
    <property type="match status" value="1"/>
</dbReference>
<reference evidence="7 8" key="1">
    <citation type="journal article" date="2016" name="Front. Microbiol.">
        <title>Comprehensive Phylogenetic Analysis of Bovine Non-aureus Staphylococci Species Based on Whole-Genome Sequencing.</title>
        <authorList>
            <person name="Naushad S."/>
            <person name="Barkema H.W."/>
            <person name="Luby C."/>
            <person name="Condas L.A."/>
            <person name="Nobrega D.B."/>
            <person name="Carson D.A."/>
            <person name="De Buck J."/>
        </authorList>
    </citation>
    <scope>NUCLEOTIDE SEQUENCE [LARGE SCALE GENOMIC DNA]</scope>
    <source>
        <strain evidence="7 8">SNUC 4337</strain>
    </source>
</reference>
<dbReference type="InterPro" id="IPR013325">
    <property type="entry name" value="RNA_pol_sigma_r2"/>
</dbReference>
<dbReference type="InterPro" id="IPR007627">
    <property type="entry name" value="RNA_pol_sigma70_r2"/>
</dbReference>
<dbReference type="InterPro" id="IPR014284">
    <property type="entry name" value="RNA_pol_sigma-70_dom"/>
</dbReference>
<evidence type="ECO:0000256" key="3">
    <source>
        <dbReference type="ARBA" id="ARBA00023082"/>
    </source>
</evidence>
<accession>A0A2T4SAP9</accession>
<feature type="domain" description="RNA polymerase sigma-70 region 2" evidence="6">
    <location>
        <begin position="29"/>
        <end position="94"/>
    </location>
</feature>
<dbReference type="GO" id="GO:0006352">
    <property type="term" value="P:DNA-templated transcription initiation"/>
    <property type="evidence" value="ECO:0007669"/>
    <property type="project" value="InterPro"/>
</dbReference>
<keyword evidence="4" id="KW-0238">DNA-binding</keyword>
<dbReference type="GO" id="GO:0016987">
    <property type="term" value="F:sigma factor activity"/>
    <property type="evidence" value="ECO:0007669"/>
    <property type="project" value="UniProtKB-KW"/>
</dbReference>
<name>A0A2T4SAP9_9STAP</name>
<evidence type="ECO:0000259" key="6">
    <source>
        <dbReference type="Pfam" id="PF04542"/>
    </source>
</evidence>